<protein>
    <recommendedName>
        <fullName evidence="3">DUF2752 domain-containing protein</fullName>
    </recommendedName>
</protein>
<keyword evidence="1" id="KW-0472">Membrane</keyword>
<evidence type="ECO:0000256" key="1">
    <source>
        <dbReference type="SAM" id="Phobius"/>
    </source>
</evidence>
<reference evidence="2" key="1">
    <citation type="journal article" date="2020" name="J. ISSAAS">
        <title>Lactobacilli and other gastrointestinal microbiota of Peromyscus leucopus, reservoir host for agents of Lyme disease and other zoonoses in North America.</title>
        <authorList>
            <person name="Milovic A."/>
            <person name="Bassam K."/>
            <person name="Shao H."/>
            <person name="Chatzistamou I."/>
            <person name="Tufts D.M."/>
            <person name="Diuk-Wasser M."/>
            <person name="Barbour A.G."/>
        </authorList>
    </citation>
    <scope>NUCLEOTIDE SEQUENCE</scope>
    <source>
        <strain evidence="2">LL40</strain>
    </source>
</reference>
<name>A0A650ENQ3_9FIRM</name>
<proteinExistence type="predicted"/>
<dbReference type="Pfam" id="PF10825">
    <property type="entry name" value="DUF2752"/>
    <property type="match status" value="1"/>
</dbReference>
<feature type="transmembrane region" description="Helical" evidence="1">
    <location>
        <begin position="9"/>
        <end position="27"/>
    </location>
</feature>
<feature type="transmembrane region" description="Helical" evidence="1">
    <location>
        <begin position="111"/>
        <end position="137"/>
    </location>
</feature>
<sequence length="139" mass="15920">MERENQDTYYYTALILGGILLLAFAAYKLWLNKYITVPACWFATRLGVYCPACGGTRAVLALLHGRVVQSFLYNPIVVYFCAIYAAYVGTQTLARVFRFRRWRGLRWRNGYFYVGLGLLAAHTIVRNILLLVFHIPIAS</sequence>
<evidence type="ECO:0000313" key="2">
    <source>
        <dbReference type="EMBL" id="QGT51293.1"/>
    </source>
</evidence>
<gene>
    <name evidence="2" type="ORF">Firmicute1046_3690</name>
</gene>
<dbReference type="EMBL" id="MN577573">
    <property type="protein sequence ID" value="QGT51293.1"/>
    <property type="molecule type" value="Genomic_DNA"/>
</dbReference>
<organism evidence="2">
    <name type="scientific">uncultured Bacillota bacterium</name>
    <dbReference type="NCBI Taxonomy" id="344338"/>
    <lineage>
        <taxon>Bacteria</taxon>
        <taxon>Bacillati</taxon>
        <taxon>Bacillota</taxon>
        <taxon>environmental samples</taxon>
    </lineage>
</organism>
<dbReference type="InterPro" id="IPR021215">
    <property type="entry name" value="DUF2752"/>
</dbReference>
<evidence type="ECO:0008006" key="3">
    <source>
        <dbReference type="Google" id="ProtNLM"/>
    </source>
</evidence>
<feature type="transmembrane region" description="Helical" evidence="1">
    <location>
        <begin position="71"/>
        <end position="90"/>
    </location>
</feature>
<accession>A0A650ENQ3</accession>
<dbReference type="AlphaFoldDB" id="A0A650ENQ3"/>
<keyword evidence="1" id="KW-0812">Transmembrane</keyword>
<keyword evidence="1" id="KW-1133">Transmembrane helix</keyword>